<name>A0A9X1Q4Q3_STRM4</name>
<dbReference type="EMBL" id="JAKEIP010000137">
    <property type="protein sequence ID" value="MCF1597261.1"/>
    <property type="molecule type" value="Genomic_DNA"/>
</dbReference>
<dbReference type="GO" id="GO:0005829">
    <property type="term" value="C:cytosol"/>
    <property type="evidence" value="ECO:0007669"/>
    <property type="project" value="TreeGrafter"/>
</dbReference>
<evidence type="ECO:0000259" key="1">
    <source>
        <dbReference type="Pfam" id="PF00668"/>
    </source>
</evidence>
<organism evidence="2 3">
    <name type="scientific">Streptomyces muensis</name>
    <dbReference type="NCBI Taxonomy" id="1077944"/>
    <lineage>
        <taxon>Bacteria</taxon>
        <taxon>Bacillati</taxon>
        <taxon>Actinomycetota</taxon>
        <taxon>Actinomycetes</taxon>
        <taxon>Kitasatosporales</taxon>
        <taxon>Streptomycetaceae</taxon>
        <taxon>Streptomyces</taxon>
    </lineage>
</organism>
<dbReference type="GO" id="GO:0009366">
    <property type="term" value="C:enterobactin synthetase complex"/>
    <property type="evidence" value="ECO:0007669"/>
    <property type="project" value="TreeGrafter"/>
</dbReference>
<dbReference type="GO" id="GO:0009239">
    <property type="term" value="P:enterobactin biosynthetic process"/>
    <property type="evidence" value="ECO:0007669"/>
    <property type="project" value="TreeGrafter"/>
</dbReference>
<dbReference type="GO" id="GO:0043041">
    <property type="term" value="P:amino acid activation for nonribosomal peptide biosynthetic process"/>
    <property type="evidence" value="ECO:0007669"/>
    <property type="project" value="TreeGrafter"/>
</dbReference>
<accession>A0A9X1Q4Q3</accession>
<protein>
    <submittedName>
        <fullName evidence="2">Condensation domain-containing protein</fullName>
    </submittedName>
</protein>
<proteinExistence type="predicted"/>
<evidence type="ECO:0000313" key="3">
    <source>
        <dbReference type="Proteomes" id="UP001139384"/>
    </source>
</evidence>
<sequence>MTTTDAELAARARLEATLLARRRKTARPRIPRLARSGSGADTVFPASRIQRLMWDLHHEHPESNTWITVGGVRLHGPLDTAVLARAYAALVDRHEALRTRFRLDDRGELLQVVRPVGHRVPLLTADVDADSVTDGAAAVITEPFDPGDDDLVRLKVLRLSAREHLVVLVLHHAISDLATTQIVIEDLGALYLAFSSGRPSPLAELPVQPGDLAVWQNERLNGPGRRNLVDYWTRRLTGAVPVAPPTDGPGGPGPEGRTLRLAVPDDVVAALRELARRHNSTLFMVTLSALHILLARRSGRRDVLVTTPYSYRDRPELGRTVGAFINYLLLRADLSGDPTYLDALRQVRQHTAADFEHHELPLDEVVNALGRTPAEGREDLTRVLFTEESDPDVGLDIGPGLRAEPAVDLPWHRAERDLTLRVTSGASGTDIIVTHRTAAYTPERAHDIAADYRALLTHIATDPTFRVFGPEGAPQDTP</sequence>
<dbReference type="GO" id="GO:0047527">
    <property type="term" value="F:2,3-dihydroxybenzoate-serine ligase activity"/>
    <property type="evidence" value="ECO:0007669"/>
    <property type="project" value="TreeGrafter"/>
</dbReference>
<dbReference type="InterPro" id="IPR023213">
    <property type="entry name" value="CAT-like_dom_sf"/>
</dbReference>
<keyword evidence="3" id="KW-1185">Reference proteome</keyword>
<dbReference type="PANTHER" id="PTHR45527">
    <property type="entry name" value="NONRIBOSOMAL PEPTIDE SYNTHETASE"/>
    <property type="match status" value="1"/>
</dbReference>
<comment type="caution">
    <text evidence="2">The sequence shown here is derived from an EMBL/GenBank/DDBJ whole genome shotgun (WGS) entry which is preliminary data.</text>
</comment>
<dbReference type="PANTHER" id="PTHR45527:SF1">
    <property type="entry name" value="FATTY ACID SYNTHASE"/>
    <property type="match status" value="1"/>
</dbReference>
<reference evidence="2" key="1">
    <citation type="submission" date="2022-01" db="EMBL/GenBank/DDBJ databases">
        <title>Draft Genome Sequences of Seven Type Strains of the Genus Streptomyces.</title>
        <authorList>
            <person name="Aziz S."/>
            <person name="Coretto E."/>
            <person name="Chronakova A."/>
            <person name="Sproer C."/>
            <person name="Huber K."/>
            <person name="Nouioui I."/>
            <person name="Gross H."/>
        </authorList>
    </citation>
    <scope>NUCLEOTIDE SEQUENCE</scope>
    <source>
        <strain evidence="2">DSM 103493</strain>
    </source>
</reference>
<dbReference type="GO" id="GO:0008610">
    <property type="term" value="P:lipid biosynthetic process"/>
    <property type="evidence" value="ECO:0007669"/>
    <property type="project" value="UniProtKB-ARBA"/>
</dbReference>
<dbReference type="Proteomes" id="UP001139384">
    <property type="component" value="Unassembled WGS sequence"/>
</dbReference>
<dbReference type="Pfam" id="PF00668">
    <property type="entry name" value="Condensation"/>
    <property type="match status" value="1"/>
</dbReference>
<dbReference type="InterPro" id="IPR001242">
    <property type="entry name" value="Condensation_dom"/>
</dbReference>
<dbReference type="GO" id="GO:0031177">
    <property type="term" value="F:phosphopantetheine binding"/>
    <property type="evidence" value="ECO:0007669"/>
    <property type="project" value="TreeGrafter"/>
</dbReference>
<dbReference type="Gene3D" id="3.30.559.30">
    <property type="entry name" value="Nonribosomal peptide synthetase, condensation domain"/>
    <property type="match status" value="1"/>
</dbReference>
<dbReference type="SUPFAM" id="SSF52777">
    <property type="entry name" value="CoA-dependent acyltransferases"/>
    <property type="match status" value="2"/>
</dbReference>
<dbReference type="CDD" id="cd19531">
    <property type="entry name" value="LCL_NRPS-like"/>
    <property type="match status" value="1"/>
</dbReference>
<dbReference type="RefSeq" id="WP_234765717.1">
    <property type="nucleotide sequence ID" value="NZ_JAKEIP010000137.1"/>
</dbReference>
<evidence type="ECO:0000313" key="2">
    <source>
        <dbReference type="EMBL" id="MCF1597261.1"/>
    </source>
</evidence>
<dbReference type="Gene3D" id="3.30.559.10">
    <property type="entry name" value="Chloramphenicol acetyltransferase-like domain"/>
    <property type="match status" value="1"/>
</dbReference>
<feature type="domain" description="Condensation" evidence="1">
    <location>
        <begin position="42"/>
        <end position="464"/>
    </location>
</feature>
<gene>
    <name evidence="2" type="ORF">L0P92_27410</name>
</gene>
<dbReference type="AlphaFoldDB" id="A0A9X1Q4Q3"/>